<feature type="compositionally biased region" description="Pro residues" evidence="1">
    <location>
        <begin position="9"/>
        <end position="18"/>
    </location>
</feature>
<name>A0A7H1PRU4_9ACTN</name>
<feature type="region of interest" description="Disordered" evidence="1">
    <location>
        <begin position="1"/>
        <end position="20"/>
    </location>
</feature>
<organism evidence="2 3">
    <name type="scientific">Streptomyces griseofuscus</name>
    <dbReference type="NCBI Taxonomy" id="146922"/>
    <lineage>
        <taxon>Bacteria</taxon>
        <taxon>Bacillati</taxon>
        <taxon>Actinomycetota</taxon>
        <taxon>Actinomycetes</taxon>
        <taxon>Kitasatosporales</taxon>
        <taxon>Streptomycetaceae</taxon>
        <taxon>Streptomyces</taxon>
    </lineage>
</organism>
<evidence type="ECO:0000313" key="3">
    <source>
        <dbReference type="Proteomes" id="UP000516422"/>
    </source>
</evidence>
<gene>
    <name evidence="2" type="ORF">HEP81_00438</name>
</gene>
<dbReference type="Proteomes" id="UP000516422">
    <property type="component" value="Chromosome"/>
</dbReference>
<sequence>MDRNGSTGPPMPSSPPPSEGVDLRVGKRLLWVGEAAYPLHNLVRVYTAEFKPKRWEAFWHFVIGGAVGLLVAHGMPPLRLVGLVVAVGLFLRFLKVLSAPSKYVLAIDTSGAASALVTLPDRKELHRLVEAIVEAVENPDKELHVRVDTVQFNRREYHQGDRVNVYGGLNNVGILKK</sequence>
<dbReference type="AlphaFoldDB" id="A0A7H1PRU4"/>
<reference evidence="2 3" key="1">
    <citation type="submission" date="2020-04" db="EMBL/GenBank/DDBJ databases">
        <title>Characterization and engineering of Streptomyces griseofuscus DSM40191 as a potential heterologous host for expression of BGCs.</title>
        <authorList>
            <person name="Gren T."/>
            <person name="Whitford C.M."/>
            <person name="Mohite O.S."/>
            <person name="Joergensen T.S."/>
            <person name="Nielsen J.B."/>
            <person name="Lee S.Y."/>
            <person name="Weber T."/>
        </authorList>
    </citation>
    <scope>NUCLEOTIDE SEQUENCE [LARGE SCALE GENOMIC DNA]</scope>
    <source>
        <strain evidence="2 3">DSM 40191</strain>
    </source>
</reference>
<dbReference type="Pfam" id="PF19744">
    <property type="entry name" value="DUF6232"/>
    <property type="match status" value="1"/>
</dbReference>
<dbReference type="GeneID" id="91460093"/>
<accession>A0A7H1PRU4</accession>
<proteinExistence type="predicted"/>
<evidence type="ECO:0000256" key="1">
    <source>
        <dbReference type="SAM" id="MobiDB-lite"/>
    </source>
</evidence>
<dbReference type="InterPro" id="IPR045629">
    <property type="entry name" value="DUF6232"/>
</dbReference>
<evidence type="ECO:0000313" key="2">
    <source>
        <dbReference type="EMBL" id="QNT90774.1"/>
    </source>
</evidence>
<dbReference type="KEGG" id="sgf:HEP81_00438"/>
<protein>
    <submittedName>
        <fullName evidence="2">Uncharacterized protein</fullName>
    </submittedName>
</protein>
<dbReference type="EMBL" id="CP051006">
    <property type="protein sequence ID" value="QNT90774.1"/>
    <property type="molecule type" value="Genomic_DNA"/>
</dbReference>
<dbReference type="RefSeq" id="WP_037652080.1">
    <property type="nucleotide sequence ID" value="NZ_CP051006.1"/>
</dbReference>